<dbReference type="RefSeq" id="WP_340292216.1">
    <property type="nucleotide sequence ID" value="NZ_JBBJUP010000014.1"/>
</dbReference>
<protein>
    <submittedName>
        <fullName evidence="2">Acyclic terpene utilization AtuA family protein</fullName>
    </submittedName>
</protein>
<dbReference type="PANTHER" id="PTHR47472:SF1">
    <property type="entry name" value="DUF1446-DOMAIN-CONTAINING PROTEIN"/>
    <property type="match status" value="1"/>
</dbReference>
<evidence type="ECO:0000259" key="1">
    <source>
        <dbReference type="Pfam" id="PF07287"/>
    </source>
</evidence>
<dbReference type="Pfam" id="PF07287">
    <property type="entry name" value="AtuA"/>
    <property type="match status" value="1"/>
</dbReference>
<evidence type="ECO:0000313" key="2">
    <source>
        <dbReference type="EMBL" id="MEJ8280740.1"/>
    </source>
</evidence>
<dbReference type="Proteomes" id="UP001364211">
    <property type="component" value="Unassembled WGS sequence"/>
</dbReference>
<dbReference type="InterPro" id="IPR010839">
    <property type="entry name" value="AtuA_N"/>
</dbReference>
<dbReference type="PANTHER" id="PTHR47472">
    <property type="entry name" value="PROPIONYL-COA CARBOXYLASE"/>
    <property type="match status" value="1"/>
</dbReference>
<feature type="domain" description="Acyclic terpene utilisation N-terminal" evidence="1">
    <location>
        <begin position="7"/>
        <end position="424"/>
    </location>
</feature>
<organism evidence="2 3">
    <name type="scientific">Pseudonocardia spirodelae</name>
    <dbReference type="NCBI Taxonomy" id="3133431"/>
    <lineage>
        <taxon>Bacteria</taxon>
        <taxon>Bacillati</taxon>
        <taxon>Actinomycetota</taxon>
        <taxon>Actinomycetes</taxon>
        <taxon>Pseudonocardiales</taxon>
        <taxon>Pseudonocardiaceae</taxon>
        <taxon>Pseudonocardia</taxon>
    </lineage>
</organism>
<sequence>MSPTTTRIGSGAGFAGDRIEPAVDLARRGRLDDLVLECLAERTIALGHRRRLADPATGYDPRLAQRLTALLPDLLANGVRLLTNMGAANPAAAGRVAREHLDRLGSAAPVAVVTGDDVLDLVDPAAAATEDGRPLGEHGELVSANAYLGADAILPALDAGAAVVVTGRVADPSLFLAPLAHRLGWDLDAPGPAAAGTLVGHLLECAGQLTGGYAADPGRLDVPRLAELGFPFADVGADGTARYGKLDGTGGRLDRHTVREQLLYEVTDPAGYRTPDVVLDLRGVTVESDGPDRVRVAGATGRTRPDELKVSVGHRAGHRVEAGISYVGPNAGARARLAADVVAERVRGLPVTPRIEVRGGPADARLRVAALHRDPGLLDVLAHEVESLYTNGPAGGGGVRTRVDEVIGVLSTFVPREAVAPRVTVLEAGRAAA</sequence>
<reference evidence="2 3" key="1">
    <citation type="submission" date="2024-03" db="EMBL/GenBank/DDBJ databases">
        <title>Draft genome sequence of Pseudonocardia sp. DW16-2.</title>
        <authorList>
            <person name="Duangmal K."/>
        </authorList>
    </citation>
    <scope>NUCLEOTIDE SEQUENCE [LARGE SCALE GENOMIC DNA]</scope>
    <source>
        <strain evidence="2 3">DW16-2</strain>
    </source>
</reference>
<keyword evidence="3" id="KW-1185">Reference proteome</keyword>
<name>A0ABU8T9W1_9PSEU</name>
<evidence type="ECO:0000313" key="3">
    <source>
        <dbReference type="Proteomes" id="UP001364211"/>
    </source>
</evidence>
<dbReference type="EMBL" id="JBBJUP010000014">
    <property type="protein sequence ID" value="MEJ8280740.1"/>
    <property type="molecule type" value="Genomic_DNA"/>
</dbReference>
<proteinExistence type="predicted"/>
<accession>A0ABU8T9W1</accession>
<gene>
    <name evidence="2" type="ORF">WJX68_17490</name>
</gene>
<comment type="caution">
    <text evidence="2">The sequence shown here is derived from an EMBL/GenBank/DDBJ whole genome shotgun (WGS) entry which is preliminary data.</text>
</comment>